<feature type="domain" description="FAD dependent oxidoreductase" evidence="2">
    <location>
        <begin position="9"/>
        <end position="41"/>
    </location>
</feature>
<dbReference type="InterPro" id="IPR050407">
    <property type="entry name" value="Geranylgeranyl_reductase"/>
</dbReference>
<dbReference type="EMBL" id="JRWG01000003">
    <property type="protein sequence ID" value="KXO00251.1"/>
    <property type="molecule type" value="Genomic_DNA"/>
</dbReference>
<dbReference type="STRING" id="1548749.LS48_07275"/>
<dbReference type="SUPFAM" id="SSF51905">
    <property type="entry name" value="FAD/NAD(P)-binding domain"/>
    <property type="match status" value="1"/>
</dbReference>
<evidence type="ECO:0000313" key="3">
    <source>
        <dbReference type="EMBL" id="KXO00251.1"/>
    </source>
</evidence>
<comment type="caution">
    <text evidence="3">The sequence shown here is derived from an EMBL/GenBank/DDBJ whole genome shotgun (WGS) entry which is preliminary data.</text>
</comment>
<dbReference type="RefSeq" id="WP_062621461.1">
    <property type="nucleotide sequence ID" value="NZ_JRWG01000003.1"/>
</dbReference>
<dbReference type="PRINTS" id="PR00420">
    <property type="entry name" value="RNGMNOXGNASE"/>
</dbReference>
<gene>
    <name evidence="3" type="ORF">LS48_07275</name>
</gene>
<dbReference type="Gene3D" id="3.50.50.60">
    <property type="entry name" value="FAD/NAD(P)-binding domain"/>
    <property type="match status" value="1"/>
</dbReference>
<keyword evidence="1" id="KW-0472">Membrane</keyword>
<accession>A0A137RJ97</accession>
<proteinExistence type="predicted"/>
<dbReference type="PATRIC" id="fig|1548749.3.peg.1538"/>
<dbReference type="PANTHER" id="PTHR42685:SF22">
    <property type="entry name" value="CONDITIONED MEDIUM FACTOR RECEPTOR 1"/>
    <property type="match status" value="1"/>
</dbReference>
<feature type="transmembrane region" description="Helical" evidence="1">
    <location>
        <begin position="7"/>
        <end position="26"/>
    </location>
</feature>
<dbReference type="OrthoDB" id="1142316at2"/>
<reference evidence="3 4" key="2">
    <citation type="journal article" date="2016" name="Int. J. Syst. Evol. Microbiol.">
        <title>Vitellibacter aquimaris sp. nov., a marine bacterium isolated from seawater.</title>
        <authorList>
            <person name="Thevarajoo S."/>
            <person name="Selvaratnam C."/>
            <person name="Goh K.M."/>
            <person name="Hong K.W."/>
            <person name="Chan X.Y."/>
            <person name="Chan K.G."/>
            <person name="Chong C.S."/>
        </authorList>
    </citation>
    <scope>NUCLEOTIDE SEQUENCE [LARGE SCALE GENOMIC DNA]</scope>
    <source>
        <strain evidence="3 4">D-24</strain>
    </source>
</reference>
<organism evidence="3 4">
    <name type="scientific">Aequorivita aquimaris</name>
    <dbReference type="NCBI Taxonomy" id="1548749"/>
    <lineage>
        <taxon>Bacteria</taxon>
        <taxon>Pseudomonadati</taxon>
        <taxon>Bacteroidota</taxon>
        <taxon>Flavobacteriia</taxon>
        <taxon>Flavobacteriales</taxon>
        <taxon>Flavobacteriaceae</taxon>
        <taxon>Aequorivita</taxon>
    </lineage>
</organism>
<dbReference type="PANTHER" id="PTHR42685">
    <property type="entry name" value="GERANYLGERANYL DIPHOSPHATE REDUCTASE"/>
    <property type="match status" value="1"/>
</dbReference>
<reference evidence="4" key="1">
    <citation type="submission" date="2014-10" db="EMBL/GenBank/DDBJ databases">
        <title>Genome sequencing of Vitellibacter sp. D-24.</title>
        <authorList>
            <person name="Thevarajoo S."/>
            <person name="Selvaratnam C."/>
            <person name="Goh K.M."/>
            <person name="Chong C.S."/>
        </authorList>
    </citation>
    <scope>NUCLEOTIDE SEQUENCE [LARGE SCALE GENOMIC DNA]</scope>
    <source>
        <strain evidence="4">D-24</strain>
    </source>
</reference>
<sequence>MIHKYKWNVIVIGGGLAGLTTALHLASNNFSVCLVERSEYPKHKVCGEYVSNEVLPYLKSLRIDPFTVGAKQISKFKITDTNGDPITATLPLGGFGISRYTFDSLLFEALKNKAEIIFDTVEKIIFEENQFRVTTQNKSVLLADFVVGAFGKRSNIDTFLKRKFMQESSPWLGVKAHYDYDFPDDTVALHNFNGGYCGLSKTETGTVNACYLATFKSFKKYGDIEAFQKQELSKNPFLDKFFSGAKPLFERPLTISQISFQEKKPVENHIFMVGDSAGLIHPLCGNGMAMAIKSAQFFSEMLIQLFQKGEFDRTAMERQYASQWHNEFDERIKTGKFIQRILLNPYLAKAGFAMVKTFPSLVPKLIQKTHGNPTE</sequence>
<name>A0A137RJ97_9FLAO</name>
<evidence type="ECO:0000259" key="2">
    <source>
        <dbReference type="Pfam" id="PF01266"/>
    </source>
</evidence>
<protein>
    <submittedName>
        <fullName evidence="3">FAD-dependent oxidoreductase</fullName>
    </submittedName>
</protein>
<keyword evidence="4" id="KW-1185">Reference proteome</keyword>
<evidence type="ECO:0000256" key="1">
    <source>
        <dbReference type="SAM" id="Phobius"/>
    </source>
</evidence>
<dbReference type="InterPro" id="IPR006076">
    <property type="entry name" value="FAD-dep_OxRdtase"/>
</dbReference>
<dbReference type="Pfam" id="PF01266">
    <property type="entry name" value="DAO"/>
    <property type="match status" value="1"/>
</dbReference>
<keyword evidence="1" id="KW-1133">Transmembrane helix</keyword>
<dbReference type="Proteomes" id="UP000070138">
    <property type="component" value="Unassembled WGS sequence"/>
</dbReference>
<evidence type="ECO:0000313" key="4">
    <source>
        <dbReference type="Proteomes" id="UP000070138"/>
    </source>
</evidence>
<dbReference type="AlphaFoldDB" id="A0A137RJ97"/>
<dbReference type="InterPro" id="IPR036188">
    <property type="entry name" value="FAD/NAD-bd_sf"/>
</dbReference>
<keyword evidence="1" id="KW-0812">Transmembrane</keyword>